<name>A0A0E3M689_CLOSL</name>
<keyword evidence="2" id="KW-1185">Reference proteome</keyword>
<dbReference type="EMBL" id="CP009933">
    <property type="protein sequence ID" value="AKA67297.1"/>
    <property type="molecule type" value="Genomic_DNA"/>
</dbReference>
<reference evidence="1 2" key="1">
    <citation type="journal article" date="2015" name="J. Biotechnol.">
        <title>Complete genome sequence of a malodorant-producing acetogen, Clostridium scatologenes ATCC 25775(T).</title>
        <authorList>
            <person name="Zhu Z."/>
            <person name="Guo T."/>
            <person name="Zheng H."/>
            <person name="Song T."/>
            <person name="Ouyang P."/>
            <person name="Xie J."/>
        </authorList>
    </citation>
    <scope>NUCLEOTIDE SEQUENCE [LARGE SCALE GENOMIC DNA]</scope>
    <source>
        <strain evidence="1 2">ATCC 25775</strain>
    </source>
</reference>
<dbReference type="KEGG" id="csq:CSCA_0172"/>
<dbReference type="STRING" id="1548.CSCA_0172"/>
<evidence type="ECO:0000313" key="2">
    <source>
        <dbReference type="Proteomes" id="UP000033115"/>
    </source>
</evidence>
<dbReference type="AlphaFoldDB" id="A0A0E3M689"/>
<dbReference type="RefSeq" id="WP_046065923.1">
    <property type="nucleotide sequence ID" value="NZ_CP009933.1"/>
</dbReference>
<dbReference type="Proteomes" id="UP000033115">
    <property type="component" value="Chromosome"/>
</dbReference>
<sequence>MKFYDIPETIDNDIFSNVPAEIIAEIKKLDLDLVLNLKNNEDNNVINIIWNLTFEVCKKYIDINKFENIGIRKDDLFEDIKANVILTIIIAFKYKEAPIKSLRQIVCDYYKTDSKGLMGTDQYNYFKKFWLRFLKSIFSYDNIERIDSTDFYNYFNDSIIKNNGKEYNISFYDNKLFSLIVQNKSLCPYNEKNIFGMTFKNLSSFGSVFNGIFVKSSQSYIDNCIRAYEVERFFNFSFLYELSYFIFKEHKEEIKNPSGVLMDFSNLVSIPMIFSRNKYINMIFNSYKNQEITTSTNKEGNHRENLKLVINYLNYWVLSLMQSVFYNLIFLYSKKNRIDVDYYIESLLVKYIESNRRQYQITDIIGDISNLKNLELPKEIEINITELIYNFQYDRLIIEKGEKIEDFIERLKENFLKGYLDNKYNYYNYNYNFPFNNILSTYKTRKQEKKYKNFEKYNI</sequence>
<gene>
    <name evidence="1" type="ORF">CSCA_0172</name>
</gene>
<proteinExistence type="predicted"/>
<organism evidence="1 2">
    <name type="scientific">Clostridium scatologenes</name>
    <dbReference type="NCBI Taxonomy" id="1548"/>
    <lineage>
        <taxon>Bacteria</taxon>
        <taxon>Bacillati</taxon>
        <taxon>Bacillota</taxon>
        <taxon>Clostridia</taxon>
        <taxon>Eubacteriales</taxon>
        <taxon>Clostridiaceae</taxon>
        <taxon>Clostridium</taxon>
    </lineage>
</organism>
<accession>A0A0E3M689</accession>
<evidence type="ECO:0000313" key="1">
    <source>
        <dbReference type="EMBL" id="AKA67297.1"/>
    </source>
</evidence>
<protein>
    <submittedName>
        <fullName evidence="1">Uncharacterized protein</fullName>
    </submittedName>
</protein>
<dbReference type="HOGENOM" id="CLU_595437_0_0_9"/>